<organism evidence="4">
    <name type="scientific">Haemonchus placei</name>
    <name type="common">Barber's pole worm</name>
    <dbReference type="NCBI Taxonomy" id="6290"/>
    <lineage>
        <taxon>Eukaryota</taxon>
        <taxon>Metazoa</taxon>
        <taxon>Ecdysozoa</taxon>
        <taxon>Nematoda</taxon>
        <taxon>Chromadorea</taxon>
        <taxon>Rhabditida</taxon>
        <taxon>Rhabditina</taxon>
        <taxon>Rhabditomorpha</taxon>
        <taxon>Strongyloidea</taxon>
        <taxon>Trichostrongylidae</taxon>
        <taxon>Haemonchus</taxon>
    </lineage>
</organism>
<dbReference type="OrthoDB" id="5855931at2759"/>
<feature type="compositionally biased region" description="Basic and acidic residues" evidence="1">
    <location>
        <begin position="1"/>
        <end position="10"/>
    </location>
</feature>
<reference evidence="2 3" key="2">
    <citation type="submission" date="2018-11" db="EMBL/GenBank/DDBJ databases">
        <authorList>
            <consortium name="Pathogen Informatics"/>
        </authorList>
    </citation>
    <scope>NUCLEOTIDE SEQUENCE [LARGE SCALE GENOMIC DNA]</scope>
    <source>
        <strain evidence="2 3">MHpl1</strain>
    </source>
</reference>
<dbReference type="EMBL" id="UZAF01017648">
    <property type="protein sequence ID" value="VDO43717.1"/>
    <property type="molecule type" value="Genomic_DNA"/>
</dbReference>
<name>A0A0N4WKX0_HAEPC</name>
<evidence type="ECO:0000313" key="4">
    <source>
        <dbReference type="WBParaSite" id="HPLM_0001175201-mRNA-1"/>
    </source>
</evidence>
<accession>A0A0N4WKX0</accession>
<evidence type="ECO:0000313" key="3">
    <source>
        <dbReference type="Proteomes" id="UP000268014"/>
    </source>
</evidence>
<dbReference type="WBParaSite" id="HPLM_0001175201-mRNA-1">
    <property type="protein sequence ID" value="HPLM_0001175201-mRNA-1"/>
    <property type="gene ID" value="HPLM_0001175201"/>
</dbReference>
<evidence type="ECO:0000313" key="2">
    <source>
        <dbReference type="EMBL" id="VDO43717.1"/>
    </source>
</evidence>
<feature type="compositionally biased region" description="Basic and acidic residues" evidence="1">
    <location>
        <begin position="17"/>
        <end position="26"/>
    </location>
</feature>
<dbReference type="Proteomes" id="UP000268014">
    <property type="component" value="Unassembled WGS sequence"/>
</dbReference>
<gene>
    <name evidence="2" type="ORF">HPLM_LOCUS11744</name>
</gene>
<proteinExistence type="predicted"/>
<evidence type="ECO:0000256" key="1">
    <source>
        <dbReference type="SAM" id="MobiDB-lite"/>
    </source>
</evidence>
<dbReference type="AlphaFoldDB" id="A0A0N4WKX0"/>
<keyword evidence="3" id="KW-1185">Reference proteome</keyword>
<feature type="region of interest" description="Disordered" evidence="1">
    <location>
        <begin position="1"/>
        <end position="42"/>
    </location>
</feature>
<protein>
    <submittedName>
        <fullName evidence="2 4">Uncharacterized protein</fullName>
    </submittedName>
</protein>
<reference evidence="4" key="1">
    <citation type="submission" date="2017-02" db="UniProtKB">
        <authorList>
            <consortium name="WormBaseParasite"/>
        </authorList>
    </citation>
    <scope>IDENTIFICATION</scope>
</reference>
<sequence length="188" mass="21270">MENKETRDGVHALGVEWRGEETGPREKRQHGRQPRCSGLRSRQTEAKRAFVWTDGSSGTTSLSSSVAEAETILAELNKARKNIDGLPSSQVYVGCHQYGQRHEGRLVRRQKAAWAASVPPEEVINHLAGPDLRANLLDFTVLPALCYRFNRLTQLIAGLRSSDMRRMSRLRDPVVYMKNAKFRWAVIE</sequence>